<dbReference type="AlphaFoldDB" id="A0AAJ1BMB5"/>
<accession>A0AAJ1BMB5</accession>
<dbReference type="Pfam" id="PF02682">
    <property type="entry name" value="CT_C_D"/>
    <property type="match status" value="1"/>
</dbReference>
<gene>
    <name evidence="5" type="primary">pxpB</name>
    <name evidence="5" type="ORF">MJ923_19640</name>
</gene>
<evidence type="ECO:0000256" key="1">
    <source>
        <dbReference type="ARBA" id="ARBA00022741"/>
    </source>
</evidence>
<comment type="caution">
    <text evidence="5">The sequence shown here is derived from an EMBL/GenBank/DDBJ whole genome shotgun (WGS) entry which is preliminary data.</text>
</comment>
<dbReference type="InterPro" id="IPR029000">
    <property type="entry name" value="Cyclophilin-like_dom_sf"/>
</dbReference>
<dbReference type="InterPro" id="IPR003833">
    <property type="entry name" value="CT_C_D"/>
</dbReference>
<keyword evidence="6" id="KW-1185">Reference proteome</keyword>
<dbReference type="Gene3D" id="2.40.100.10">
    <property type="entry name" value="Cyclophilin-like"/>
    <property type="match status" value="1"/>
</dbReference>
<dbReference type="EC" id="3.5.2.9" evidence="5"/>
<evidence type="ECO:0000313" key="5">
    <source>
        <dbReference type="EMBL" id="MCH4296522.1"/>
    </source>
</evidence>
<dbReference type="SUPFAM" id="SSF50891">
    <property type="entry name" value="Cyclophilin-like"/>
    <property type="match status" value="1"/>
</dbReference>
<dbReference type="GO" id="GO:0005524">
    <property type="term" value="F:ATP binding"/>
    <property type="evidence" value="ECO:0007669"/>
    <property type="project" value="UniProtKB-KW"/>
</dbReference>
<dbReference type="EMBL" id="JAKUDL010000011">
    <property type="protein sequence ID" value="MCH4296522.1"/>
    <property type="molecule type" value="Genomic_DNA"/>
</dbReference>
<evidence type="ECO:0000256" key="2">
    <source>
        <dbReference type="ARBA" id="ARBA00022801"/>
    </source>
</evidence>
<evidence type="ECO:0000256" key="3">
    <source>
        <dbReference type="ARBA" id="ARBA00022840"/>
    </source>
</evidence>
<dbReference type="GO" id="GO:0017168">
    <property type="term" value="F:5-oxoprolinase (ATP-hydrolyzing) activity"/>
    <property type="evidence" value="ECO:0007669"/>
    <property type="project" value="UniProtKB-EC"/>
</dbReference>
<dbReference type="RefSeq" id="WP_240592539.1">
    <property type="nucleotide sequence ID" value="NZ_JAKUDL010000011.1"/>
</dbReference>
<organism evidence="5 6">
    <name type="scientific">Shewanella zhuhaiensis</name>
    <dbReference type="NCBI Taxonomy" id="2919576"/>
    <lineage>
        <taxon>Bacteria</taxon>
        <taxon>Pseudomonadati</taxon>
        <taxon>Pseudomonadota</taxon>
        <taxon>Gammaproteobacteria</taxon>
        <taxon>Alteromonadales</taxon>
        <taxon>Shewanellaceae</taxon>
        <taxon>Shewanella</taxon>
    </lineage>
</organism>
<evidence type="ECO:0000313" key="6">
    <source>
        <dbReference type="Proteomes" id="UP001297581"/>
    </source>
</evidence>
<dbReference type="PANTHER" id="PTHR34698:SF2">
    <property type="entry name" value="5-OXOPROLINASE SUBUNIT B"/>
    <property type="match status" value="1"/>
</dbReference>
<keyword evidence="3" id="KW-0067">ATP-binding</keyword>
<dbReference type="InterPro" id="IPR010016">
    <property type="entry name" value="PxpB"/>
</dbReference>
<dbReference type="SUPFAM" id="SSF160467">
    <property type="entry name" value="PH0987 N-terminal domain-like"/>
    <property type="match status" value="1"/>
</dbReference>
<dbReference type="PANTHER" id="PTHR34698">
    <property type="entry name" value="5-OXOPROLINASE SUBUNIT B"/>
    <property type="match status" value="1"/>
</dbReference>
<feature type="domain" description="Carboxyltransferase" evidence="4">
    <location>
        <begin position="7"/>
        <end position="208"/>
    </location>
</feature>
<keyword evidence="1" id="KW-0547">Nucleotide-binding</keyword>
<keyword evidence="2 5" id="KW-0378">Hydrolase</keyword>
<dbReference type="Proteomes" id="UP001297581">
    <property type="component" value="Unassembled WGS sequence"/>
</dbReference>
<reference evidence="5 6" key="1">
    <citation type="submission" date="2022-02" db="EMBL/GenBank/DDBJ databases">
        <title>The genome sequence of Shewanella sp. 3B26.</title>
        <authorList>
            <person name="Du J."/>
        </authorList>
    </citation>
    <scope>NUCLEOTIDE SEQUENCE [LARGE SCALE GENOMIC DNA]</scope>
    <source>
        <strain evidence="5 6">3B26</strain>
    </source>
</reference>
<proteinExistence type="predicted"/>
<dbReference type="NCBIfam" id="TIGR00370">
    <property type="entry name" value="5-oxoprolinase subunit PxpB"/>
    <property type="match status" value="1"/>
</dbReference>
<dbReference type="SMART" id="SM00796">
    <property type="entry name" value="AHS1"/>
    <property type="match status" value="1"/>
</dbReference>
<evidence type="ECO:0000259" key="4">
    <source>
        <dbReference type="SMART" id="SM00796"/>
    </source>
</evidence>
<sequence>MPNQPFPDIALLGEHHLLLTLANTGCTASTLANQAKIWALAQECRSKGGLTDITPGMNNLTLCLEANQDPNSWQQWLQNIWPRLPVEIPDGRLHRVPVRYGNDHGPDLEAVARFHHTSAEEIIRAHCATEYRVMFLGFLPGFAYLSGLPSQLHTPRLNVPRQQVPAGSVGIGGAQTGIYPCQAPGGWQLIGRTELPLFDAKQEPPCRFAPGDRIQFVREVS</sequence>
<protein>
    <submittedName>
        <fullName evidence="5">5-oxoprolinase subunit PxpB</fullName>
        <ecNumber evidence="5">3.5.2.9</ecNumber>
    </submittedName>
</protein>
<name>A0AAJ1BMB5_9GAMM</name>